<evidence type="ECO:0000259" key="1">
    <source>
        <dbReference type="PROSITE" id="PS50943"/>
    </source>
</evidence>
<sequence length="144" mass="16590">MKVEYSLFRKETNSTMRSELGILLKKLRGKRTLRDVSEKTGLSHTYIRDLELGIRRATGKPIKPSAHVLKKLADAYQYPFEDLMRASGYEDLLQKNTNGDSNPCDIWQILSSENETALWKGRVLDEQQKKEIISVVEYVLSRSI</sequence>
<dbReference type="InterPro" id="IPR010982">
    <property type="entry name" value="Lambda_DNA-bd_dom_sf"/>
</dbReference>
<evidence type="ECO:0000313" key="2">
    <source>
        <dbReference type="EMBL" id="MBH8589173.1"/>
    </source>
</evidence>
<protein>
    <submittedName>
        <fullName evidence="2">Helix-turn-helix transcriptional regulator</fullName>
    </submittedName>
</protein>
<reference evidence="2 3" key="1">
    <citation type="submission" date="2020-12" db="EMBL/GenBank/DDBJ databases">
        <title>WGS of Thermoactinomyces spp.</title>
        <authorList>
            <person name="Cheng K."/>
        </authorList>
    </citation>
    <scope>NUCLEOTIDE SEQUENCE [LARGE SCALE GENOMIC DNA]</scope>
    <source>
        <strain evidence="3">CICC 10650\ACCC 41061</strain>
    </source>
</reference>
<proteinExistence type="predicted"/>
<comment type="caution">
    <text evidence="2">The sequence shown here is derived from an EMBL/GenBank/DDBJ whole genome shotgun (WGS) entry which is preliminary data.</text>
</comment>
<dbReference type="CDD" id="cd00093">
    <property type="entry name" value="HTH_XRE"/>
    <property type="match status" value="1"/>
</dbReference>
<dbReference type="SMART" id="SM00530">
    <property type="entry name" value="HTH_XRE"/>
    <property type="match status" value="1"/>
</dbReference>
<dbReference type="PROSITE" id="PS50943">
    <property type="entry name" value="HTH_CROC1"/>
    <property type="match status" value="1"/>
</dbReference>
<dbReference type="RefSeq" id="WP_052186744.1">
    <property type="nucleotide sequence ID" value="NZ_CP039710.1"/>
</dbReference>
<dbReference type="Gene3D" id="1.10.260.40">
    <property type="entry name" value="lambda repressor-like DNA-binding domains"/>
    <property type="match status" value="1"/>
</dbReference>
<dbReference type="SUPFAM" id="SSF47413">
    <property type="entry name" value="lambda repressor-like DNA-binding domains"/>
    <property type="match status" value="1"/>
</dbReference>
<keyword evidence="3" id="KW-1185">Reference proteome</keyword>
<evidence type="ECO:0000313" key="3">
    <source>
        <dbReference type="Proteomes" id="UP000641910"/>
    </source>
</evidence>
<accession>A0ABS0QJM0</accession>
<dbReference type="InterPro" id="IPR001387">
    <property type="entry name" value="Cro/C1-type_HTH"/>
</dbReference>
<gene>
    <name evidence="2" type="ORF">I8U22_10180</name>
</gene>
<dbReference type="Proteomes" id="UP000641910">
    <property type="component" value="Unassembled WGS sequence"/>
</dbReference>
<name>A0ABS0QJM0_THEVU</name>
<dbReference type="Pfam" id="PF13560">
    <property type="entry name" value="HTH_31"/>
    <property type="match status" value="1"/>
</dbReference>
<dbReference type="EMBL" id="JAECVU010000006">
    <property type="protein sequence ID" value="MBH8589173.1"/>
    <property type="molecule type" value="Genomic_DNA"/>
</dbReference>
<feature type="domain" description="HTH cro/C1-type" evidence="1">
    <location>
        <begin position="24"/>
        <end position="83"/>
    </location>
</feature>
<organism evidence="2 3">
    <name type="scientific">Thermoactinomyces vulgaris</name>
    <dbReference type="NCBI Taxonomy" id="2026"/>
    <lineage>
        <taxon>Bacteria</taxon>
        <taxon>Bacillati</taxon>
        <taxon>Bacillota</taxon>
        <taxon>Bacilli</taxon>
        <taxon>Bacillales</taxon>
        <taxon>Thermoactinomycetaceae</taxon>
        <taxon>Thermoactinomyces</taxon>
    </lineage>
</organism>